<accession>Q9RST1</accession>
<name>Q9RST1_DEIRA</name>
<dbReference type="Gene3D" id="3.40.50.11290">
    <property type="match status" value="1"/>
</dbReference>
<protein>
    <recommendedName>
        <fullName evidence="2">Circularly permuted ATP-grasp type 2 domain-containing protein</fullName>
    </recommendedName>
</protein>
<feature type="domain" description="Circularly permuted ATP-grasp type 2" evidence="2">
    <location>
        <begin position="78"/>
        <end position="454"/>
    </location>
</feature>
<dbReference type="PANTHER" id="PTHR34595">
    <property type="entry name" value="BLR5612 PROTEIN"/>
    <property type="match status" value="1"/>
</dbReference>
<dbReference type="eggNOG" id="COG2308">
    <property type="taxonomic scope" value="Bacteria"/>
</dbReference>
<feature type="region of interest" description="Disordered" evidence="1">
    <location>
        <begin position="539"/>
        <end position="655"/>
    </location>
</feature>
<dbReference type="Gene3D" id="3.30.1490.270">
    <property type="match status" value="1"/>
</dbReference>
<gene>
    <name evidence="3" type="ordered locus">DR_2042</name>
</gene>
<evidence type="ECO:0000313" key="4">
    <source>
        <dbReference type="Proteomes" id="UP000002524"/>
    </source>
</evidence>
<organism evidence="3 4">
    <name type="scientific">Deinococcus radiodurans (strain ATCC 13939 / DSM 20539 / JCM 16871 / CCUG 27074 / LMG 4051 / NBRC 15346 / NCIMB 9279 / VKM B-1422 / R1)</name>
    <dbReference type="NCBI Taxonomy" id="243230"/>
    <lineage>
        <taxon>Bacteria</taxon>
        <taxon>Thermotogati</taxon>
        <taxon>Deinococcota</taxon>
        <taxon>Deinococci</taxon>
        <taxon>Deinococcales</taxon>
        <taxon>Deinococcaceae</taxon>
        <taxon>Deinococcus</taxon>
    </lineage>
</organism>
<feature type="compositionally biased region" description="Low complexity" evidence="1">
    <location>
        <begin position="566"/>
        <end position="619"/>
    </location>
</feature>
<reference evidence="3 4" key="1">
    <citation type="journal article" date="1999" name="Science">
        <title>Genome sequence of the radioresistant bacterium Deinococcus radiodurans R1.</title>
        <authorList>
            <person name="White O."/>
            <person name="Eisen J.A."/>
            <person name="Heidelberg J.F."/>
            <person name="Hickey E.K."/>
            <person name="Peterson J.D."/>
            <person name="Dodson R.J."/>
            <person name="Haft D.H."/>
            <person name="Gwinn M.L."/>
            <person name="Nelson W.C."/>
            <person name="Richardson D.L."/>
            <person name="Moffat K.S."/>
            <person name="Qin H."/>
            <person name="Jiang L."/>
            <person name="Pamphile W."/>
            <person name="Crosby M."/>
            <person name="Shen M."/>
            <person name="Vamathevan J.J."/>
            <person name="Lam P."/>
            <person name="McDonald L."/>
            <person name="Utterback T."/>
            <person name="Zalewski C."/>
            <person name="Makarova K.S."/>
            <person name="Aravind L."/>
            <person name="Daly M.J."/>
            <person name="Minton K.W."/>
            <person name="Fleischmann R.D."/>
            <person name="Ketchum K.A."/>
            <person name="Nelson K.E."/>
            <person name="Salzberg S."/>
            <person name="Smith H.O."/>
            <person name="Venter J.C."/>
            <person name="Fraser C.M."/>
        </authorList>
    </citation>
    <scope>NUCLEOTIDE SEQUENCE [LARGE SCALE GENOMIC DNA]</scope>
    <source>
        <strain evidence="4">ATCC 13939 / DSM 20539 / JCM 16871 / LMG 4051 / NBRC 15346 / NCIMB 9279 / R1 / VKM B-1422</strain>
    </source>
</reference>
<proteinExistence type="predicted"/>
<dbReference type="PATRIC" id="fig|243230.17.peg.2269"/>
<dbReference type="InterPro" id="IPR051680">
    <property type="entry name" value="ATP-dep_Glu-Cys_Ligase-2"/>
</dbReference>
<dbReference type="SUPFAM" id="SSF56059">
    <property type="entry name" value="Glutathione synthetase ATP-binding domain-like"/>
    <property type="match status" value="1"/>
</dbReference>
<dbReference type="InParanoid" id="Q9RST1"/>
<evidence type="ECO:0000256" key="1">
    <source>
        <dbReference type="SAM" id="MobiDB-lite"/>
    </source>
</evidence>
<dbReference type="EnsemblBacteria" id="AAF11589">
    <property type="protein sequence ID" value="AAF11589"/>
    <property type="gene ID" value="DR_2042"/>
</dbReference>
<dbReference type="HOGENOM" id="CLU_017048_1_0_0"/>
<dbReference type="KEGG" id="dra:DR_2042"/>
<dbReference type="EMBL" id="AE000513">
    <property type="protein sequence ID" value="AAF11589.1"/>
    <property type="molecule type" value="Genomic_DNA"/>
</dbReference>
<dbReference type="STRING" id="243230.DR_2042"/>
<sequence>MPMNYDPGQRFFDEMFTPAGELRPHYAGVRKYMEQLGVSEFSRRTELLDLAFRNQGITFTVYSDAQGTERTFPFDPVPRIIPASEWAHLEAGLTQRVRALNAFLNDIYHDAQILGDGVIPSELIYTSAHFRREVHGVNVSQGIYTHIVGTDLIRDEKGEYLVLEDNLRSPSGVSYLLSNRDAMRRIYPGMFEGQGVRSVQHYATALLTLLNSMSPREDGTVVVLTPGMYNSAYFEHAYLAQQMGVQLVEGRDLFVDAGRVWMRTTGGRKQVDVIYRRVDDDFLDPLAFRRDSALGVAGLVEVYRQGRVAIANAIGTGVADDKAVYAYVPDMIRYYLNEEPKLNNVPTYLGMNPDHLGYMLEHASELVFKGVGEAGGYGMLIGPAATRQEIAEYVEKVKAAPREFIAQPVVGLSRHPTFYGDSEAFEPAHIDLRPYILAGPHDVTIVPGGLTRVALRRGSLVDNSSQGGGSKDTWVLEHDGPGQPSGMSQLLSGSDTWGESQRRTEWGRRAVTVAKPIAVAGGPGTAVAEPVAERLRDRAARTGAHRAPRVAGRAPTGRAPTGRTCPGRARPSRAGAGARLRGKPAGAGAGARAARARHAAGPTEPGAALLPAGAGKAGTVWGNGPARTVGVAREVGPGGRDGSAGGGAPPADRAA</sequence>
<evidence type="ECO:0000313" key="3">
    <source>
        <dbReference type="EMBL" id="AAF11589.1"/>
    </source>
</evidence>
<dbReference type="AlphaFoldDB" id="Q9RST1"/>
<dbReference type="Pfam" id="PF14403">
    <property type="entry name" value="CP_ATPgrasp_2"/>
    <property type="match status" value="1"/>
</dbReference>
<dbReference type="PANTHER" id="PTHR34595:SF7">
    <property type="entry name" value="SLL1039 PROTEIN"/>
    <property type="match status" value="1"/>
</dbReference>
<keyword evidence="4" id="KW-1185">Reference proteome</keyword>
<dbReference type="InterPro" id="IPR025841">
    <property type="entry name" value="CP_ATPgrasp_2"/>
</dbReference>
<dbReference type="Proteomes" id="UP000002524">
    <property type="component" value="Chromosome 1"/>
</dbReference>
<dbReference type="PIR" id="C75323">
    <property type="entry name" value="C75323"/>
</dbReference>
<dbReference type="OrthoDB" id="9803842at2"/>
<evidence type="ECO:0000259" key="2">
    <source>
        <dbReference type="Pfam" id="PF14403"/>
    </source>
</evidence>
<dbReference type="PaxDb" id="243230-DR_2042"/>
<feature type="compositionally biased region" description="Gly residues" evidence="1">
    <location>
        <begin position="636"/>
        <end position="648"/>
    </location>
</feature>